<dbReference type="PANTHER" id="PTHR42695:SF5">
    <property type="entry name" value="GLUTAMINE AMIDOTRANSFERASE YLR126C-RELATED"/>
    <property type="match status" value="1"/>
</dbReference>
<dbReference type="Proteomes" id="UP000886632">
    <property type="component" value="Unassembled WGS sequence"/>
</dbReference>
<evidence type="ECO:0000259" key="1">
    <source>
        <dbReference type="Pfam" id="PF00117"/>
    </source>
</evidence>
<dbReference type="AlphaFoldDB" id="A0A934X6L1"/>
<dbReference type="NCBIfam" id="NF005743">
    <property type="entry name" value="PRK07567.1"/>
    <property type="match status" value="1"/>
</dbReference>
<evidence type="ECO:0000313" key="2">
    <source>
        <dbReference type="EMBL" id="MBK6301243.1"/>
    </source>
</evidence>
<dbReference type="EMBL" id="JADIXZ010000004">
    <property type="protein sequence ID" value="MBK6301243.1"/>
    <property type="molecule type" value="Genomic_DNA"/>
</dbReference>
<accession>A0A934X6L1</accession>
<dbReference type="GO" id="GO:0005829">
    <property type="term" value="C:cytosol"/>
    <property type="evidence" value="ECO:0007669"/>
    <property type="project" value="TreeGrafter"/>
</dbReference>
<dbReference type="EMBL" id="JADKGK010000024">
    <property type="protein sequence ID" value="MBL0004949.1"/>
    <property type="molecule type" value="Genomic_DNA"/>
</dbReference>
<dbReference type="PANTHER" id="PTHR42695">
    <property type="entry name" value="GLUTAMINE AMIDOTRANSFERASE YLR126C-RELATED"/>
    <property type="match status" value="1"/>
</dbReference>
<sequence>MKPFLLLAIRAEDAAADDEYASILRLGGLDASQLHRVRMEQAPVGDLDPTAYSGVILGGGPFQRSDPESKKSDAQVRVEAELESLLDVVVAEDLPFLGLCYGIGMLGSHQGGIVDRTFGEPVGRMPVTVTAAGQADPLFEGLPEQFEAFGGHKEALSVTPPHAVVLATSAACPVQAFRVGANVYATQFHPELDAASLCTRIDAYAGYGYFPPEEAQVLKAVARERDVQWPAQILRRFVTRYAAR</sequence>
<dbReference type="Pfam" id="PF00117">
    <property type="entry name" value="GATase"/>
    <property type="match status" value="1"/>
</dbReference>
<dbReference type="Proteomes" id="UP000718281">
    <property type="component" value="Unassembled WGS sequence"/>
</dbReference>
<evidence type="ECO:0000313" key="4">
    <source>
        <dbReference type="Proteomes" id="UP000718281"/>
    </source>
</evidence>
<organism evidence="2 4">
    <name type="scientific">Candidatus Phosphoribacter hodrii</name>
    <dbReference type="NCBI Taxonomy" id="2953743"/>
    <lineage>
        <taxon>Bacteria</taxon>
        <taxon>Bacillati</taxon>
        <taxon>Actinomycetota</taxon>
        <taxon>Actinomycetes</taxon>
        <taxon>Micrococcales</taxon>
        <taxon>Dermatophilaceae</taxon>
        <taxon>Candidatus Phosphoribacter</taxon>
    </lineage>
</organism>
<dbReference type="SUPFAM" id="SSF52317">
    <property type="entry name" value="Class I glutamine amidotransferase-like"/>
    <property type="match status" value="1"/>
</dbReference>
<dbReference type="InterPro" id="IPR017926">
    <property type="entry name" value="GATASE"/>
</dbReference>
<feature type="domain" description="Glutamine amidotransferase" evidence="1">
    <location>
        <begin position="50"/>
        <end position="192"/>
    </location>
</feature>
<dbReference type="InterPro" id="IPR029062">
    <property type="entry name" value="Class_I_gatase-like"/>
</dbReference>
<dbReference type="Gene3D" id="3.40.50.880">
    <property type="match status" value="1"/>
</dbReference>
<evidence type="ECO:0000313" key="3">
    <source>
        <dbReference type="EMBL" id="MBL0004949.1"/>
    </source>
</evidence>
<reference evidence="2 4" key="1">
    <citation type="submission" date="2020-10" db="EMBL/GenBank/DDBJ databases">
        <title>Connecting structure to function with the recovery of over 1000 high-quality activated sludge metagenome-assembled genomes encoding full-length rRNA genes using long-read sequencing.</title>
        <authorList>
            <person name="Singleton C.M."/>
            <person name="Petriglieri F."/>
            <person name="Kristensen J.M."/>
            <person name="Kirkegaard R.H."/>
            <person name="Michaelsen T.Y."/>
            <person name="Andersen M.H."/>
            <person name="Karst S.M."/>
            <person name="Dueholm M.S."/>
            <person name="Nielsen P.H."/>
            <person name="Albertsen M."/>
        </authorList>
    </citation>
    <scope>NUCLEOTIDE SEQUENCE [LARGE SCALE GENOMIC DNA]</scope>
    <source>
        <strain evidence="2">AalE_18-Q3-R2-46_BAT3C.188</strain>
        <strain evidence="3">Ribe_18-Q3-R11-54_MAXAC.001</strain>
    </source>
</reference>
<keyword evidence="2" id="KW-0315">Glutamine amidotransferase</keyword>
<dbReference type="PROSITE" id="PS51273">
    <property type="entry name" value="GATASE_TYPE_1"/>
    <property type="match status" value="1"/>
</dbReference>
<comment type="caution">
    <text evidence="2">The sequence shown here is derived from an EMBL/GenBank/DDBJ whole genome shotgun (WGS) entry which is preliminary data.</text>
</comment>
<gene>
    <name evidence="2" type="ORF">IPF40_09395</name>
    <name evidence="3" type="ORF">IPP00_13545</name>
</gene>
<dbReference type="CDD" id="cd01741">
    <property type="entry name" value="GATase1_1"/>
    <property type="match status" value="1"/>
</dbReference>
<protein>
    <submittedName>
        <fullName evidence="2">Glutamine amidotransferase</fullName>
    </submittedName>
</protein>
<proteinExistence type="predicted"/>
<name>A0A934X6L1_9MICO</name>
<dbReference type="InterPro" id="IPR044992">
    <property type="entry name" value="ChyE-like"/>
</dbReference>